<evidence type="ECO:0000256" key="3">
    <source>
        <dbReference type="ARBA" id="ARBA00023239"/>
    </source>
</evidence>
<dbReference type="EMBL" id="CAQQ02165224">
    <property type="status" value="NOT_ANNOTATED_CDS"/>
    <property type="molecule type" value="Genomic_DNA"/>
</dbReference>
<feature type="modified residue" description="N6-(pyridoxal phosphate)lysine" evidence="4">
    <location>
        <position position="293"/>
    </location>
</feature>
<dbReference type="InterPro" id="IPR002129">
    <property type="entry name" value="PyrdxlP-dep_de-COase"/>
</dbReference>
<dbReference type="PRINTS" id="PR00800">
    <property type="entry name" value="YHDCRBOXLASE"/>
</dbReference>
<dbReference type="GO" id="GO:0030170">
    <property type="term" value="F:pyridoxal phosphate binding"/>
    <property type="evidence" value="ECO:0007669"/>
    <property type="project" value="InterPro"/>
</dbReference>
<dbReference type="PANTHER" id="PTHR11999:SF76">
    <property type="entry name" value="FI02861P"/>
    <property type="match status" value="1"/>
</dbReference>
<dbReference type="InterPro" id="IPR015421">
    <property type="entry name" value="PyrdxlP-dep_Trfase_major"/>
</dbReference>
<dbReference type="STRING" id="36166.T1H3V5"/>
<dbReference type="GO" id="GO:0006520">
    <property type="term" value="P:amino acid metabolic process"/>
    <property type="evidence" value="ECO:0007669"/>
    <property type="project" value="InterPro"/>
</dbReference>
<keyword evidence="2 4" id="KW-0663">Pyridoxal phosphate</keyword>
<accession>T1H3V5</accession>
<dbReference type="Gene3D" id="3.40.640.10">
    <property type="entry name" value="Type I PLP-dependent aspartate aminotransferase-like (Major domain)"/>
    <property type="match status" value="1"/>
</dbReference>
<reference evidence="7" key="1">
    <citation type="submission" date="2013-02" db="EMBL/GenBank/DDBJ databases">
        <authorList>
            <person name="Hughes D."/>
        </authorList>
    </citation>
    <scope>NUCLEOTIDE SEQUENCE</scope>
    <source>
        <strain>Durham</strain>
        <strain evidence="7">NC isolate 2 -- Noor lab</strain>
    </source>
</reference>
<dbReference type="PANTHER" id="PTHR11999">
    <property type="entry name" value="GROUP II PYRIDOXAL-5-PHOSPHATE DECARBOXYLASE"/>
    <property type="match status" value="1"/>
</dbReference>
<dbReference type="Gene3D" id="1.20.1340.10">
    <property type="entry name" value="dopa decarboxylase, N-terminal domain"/>
    <property type="match status" value="1"/>
</dbReference>
<evidence type="ECO:0000256" key="2">
    <source>
        <dbReference type="ARBA" id="ARBA00022898"/>
    </source>
</evidence>
<dbReference type="EMBL" id="CAQQ02165225">
    <property type="status" value="NOT_ANNOTATED_CDS"/>
    <property type="molecule type" value="Genomic_DNA"/>
</dbReference>
<dbReference type="Pfam" id="PF00282">
    <property type="entry name" value="Pyridoxal_deC"/>
    <property type="match status" value="1"/>
</dbReference>
<dbReference type="AlphaFoldDB" id="T1H3V5"/>
<dbReference type="InterPro" id="IPR015424">
    <property type="entry name" value="PyrdxlP-dep_Trfase"/>
</dbReference>
<dbReference type="EnsemblMetazoa" id="MESCA010949-RA">
    <property type="protein sequence ID" value="MESCA010949-PA"/>
    <property type="gene ID" value="MESCA010949"/>
</dbReference>
<evidence type="ECO:0008006" key="8">
    <source>
        <dbReference type="Google" id="ProtNLM"/>
    </source>
</evidence>
<dbReference type="HOGENOM" id="CLU_011856_3_1_1"/>
<dbReference type="Proteomes" id="UP000015102">
    <property type="component" value="Unassembled WGS sequence"/>
</dbReference>
<name>T1H3V5_MEGSC</name>
<evidence type="ECO:0000256" key="4">
    <source>
        <dbReference type="PIRSR" id="PIRSR602129-50"/>
    </source>
</evidence>
<keyword evidence="7" id="KW-1185">Reference proteome</keyword>
<evidence type="ECO:0000313" key="7">
    <source>
        <dbReference type="Proteomes" id="UP000015102"/>
    </source>
</evidence>
<proteinExistence type="inferred from homology"/>
<protein>
    <recommendedName>
        <fullName evidence="8">Aromatic-L-amino-acid decarboxylase</fullName>
    </recommendedName>
</protein>
<organism evidence="6 7">
    <name type="scientific">Megaselia scalaris</name>
    <name type="common">Humpbacked fly</name>
    <name type="synonym">Phora scalaris</name>
    <dbReference type="NCBI Taxonomy" id="36166"/>
    <lineage>
        <taxon>Eukaryota</taxon>
        <taxon>Metazoa</taxon>
        <taxon>Ecdysozoa</taxon>
        <taxon>Arthropoda</taxon>
        <taxon>Hexapoda</taxon>
        <taxon>Insecta</taxon>
        <taxon>Pterygota</taxon>
        <taxon>Neoptera</taxon>
        <taxon>Endopterygota</taxon>
        <taxon>Diptera</taxon>
        <taxon>Brachycera</taxon>
        <taxon>Muscomorpha</taxon>
        <taxon>Platypezoidea</taxon>
        <taxon>Phoridae</taxon>
        <taxon>Megaseliini</taxon>
        <taxon>Megaselia</taxon>
    </lineage>
</organism>
<keyword evidence="3 5" id="KW-0456">Lyase</keyword>
<dbReference type="GO" id="GO:0019752">
    <property type="term" value="P:carboxylic acid metabolic process"/>
    <property type="evidence" value="ECO:0007669"/>
    <property type="project" value="InterPro"/>
</dbReference>
<comment type="cofactor">
    <cofactor evidence="1 4 5">
        <name>pyridoxal 5'-phosphate</name>
        <dbReference type="ChEBI" id="CHEBI:597326"/>
    </cofactor>
</comment>
<evidence type="ECO:0000256" key="5">
    <source>
        <dbReference type="RuleBase" id="RU000382"/>
    </source>
</evidence>
<sequence>MNVEEFRGHAKNIVDFIANYCKHIESKDVLPGVEPGFLPPLLQKECPEKGEPFDKIFKDFEEKVLPGMTPDSHPNYFAYFSCGLSFPGILGEMLAHGFSSRIFTWINSPSGTELENIMMNWYGKAIVFQTRCGVLQSSSSECILTCLLVARSHKVDLLRGNSNIHESEFLPKLVAYSSQDAHYSIEKAAKISFTKINLISCDDKGRMRSDLLEKSIKEDINSGLIPCFVMATLGTTNCAAFDDAEAIGKICREYKIWFHIDGSYGTNAFILPELRHFGKGMEYADSINANAGKMLLINHDSAAMWVKDSFILKKALSASAVYVDNHSNNNCIDYRNYGIALGRRMRAFKFWFVFRSYGLSGLREYVSRMLNMAKLFVKLVKEDDRFEVVNDVNLTLSLKRIAPL</sequence>
<reference evidence="6" key="2">
    <citation type="submission" date="2015-06" db="UniProtKB">
        <authorList>
            <consortium name="EnsemblMetazoa"/>
        </authorList>
    </citation>
    <scope>IDENTIFICATION</scope>
</reference>
<dbReference type="GO" id="GO:0016831">
    <property type="term" value="F:carboxy-lyase activity"/>
    <property type="evidence" value="ECO:0007669"/>
    <property type="project" value="InterPro"/>
</dbReference>
<dbReference type="GO" id="GO:0005737">
    <property type="term" value="C:cytoplasm"/>
    <property type="evidence" value="ECO:0007669"/>
    <property type="project" value="TreeGrafter"/>
</dbReference>
<comment type="similarity">
    <text evidence="5">Belongs to the group II decarboxylase family.</text>
</comment>
<dbReference type="InterPro" id="IPR010977">
    <property type="entry name" value="Aromatic_deC"/>
</dbReference>
<evidence type="ECO:0000313" key="6">
    <source>
        <dbReference type="EnsemblMetazoa" id="MESCA010949-PA"/>
    </source>
</evidence>
<dbReference type="SUPFAM" id="SSF53383">
    <property type="entry name" value="PLP-dependent transferases"/>
    <property type="match status" value="1"/>
</dbReference>
<evidence type="ECO:0000256" key="1">
    <source>
        <dbReference type="ARBA" id="ARBA00001933"/>
    </source>
</evidence>
<dbReference type="OMA" id="ATENCCK"/>